<dbReference type="Proteomes" id="UP000314294">
    <property type="component" value="Unassembled WGS sequence"/>
</dbReference>
<accession>A0A4Z2JIY7</accession>
<name>A0A4Z2JIY7_9TELE</name>
<comment type="caution">
    <text evidence="2">The sequence shown here is derived from an EMBL/GenBank/DDBJ whole genome shotgun (WGS) entry which is preliminary data.</text>
</comment>
<protein>
    <submittedName>
        <fullName evidence="2">Uncharacterized protein</fullName>
    </submittedName>
</protein>
<gene>
    <name evidence="2" type="ORF">EYF80_000327</name>
</gene>
<proteinExistence type="predicted"/>
<dbReference type="AlphaFoldDB" id="A0A4Z2JIY7"/>
<organism evidence="2 3">
    <name type="scientific">Liparis tanakae</name>
    <name type="common">Tanaka's snailfish</name>
    <dbReference type="NCBI Taxonomy" id="230148"/>
    <lineage>
        <taxon>Eukaryota</taxon>
        <taxon>Metazoa</taxon>
        <taxon>Chordata</taxon>
        <taxon>Craniata</taxon>
        <taxon>Vertebrata</taxon>
        <taxon>Euteleostomi</taxon>
        <taxon>Actinopterygii</taxon>
        <taxon>Neopterygii</taxon>
        <taxon>Teleostei</taxon>
        <taxon>Neoteleostei</taxon>
        <taxon>Acanthomorphata</taxon>
        <taxon>Eupercaria</taxon>
        <taxon>Perciformes</taxon>
        <taxon>Cottioidei</taxon>
        <taxon>Cottales</taxon>
        <taxon>Liparidae</taxon>
        <taxon>Liparis</taxon>
    </lineage>
</organism>
<reference evidence="2 3" key="1">
    <citation type="submission" date="2019-03" db="EMBL/GenBank/DDBJ databases">
        <title>First draft genome of Liparis tanakae, snailfish: a comprehensive survey of snailfish specific genes.</title>
        <authorList>
            <person name="Kim W."/>
            <person name="Song I."/>
            <person name="Jeong J.-H."/>
            <person name="Kim D."/>
            <person name="Kim S."/>
            <person name="Ryu S."/>
            <person name="Song J.Y."/>
            <person name="Lee S.K."/>
        </authorList>
    </citation>
    <scope>NUCLEOTIDE SEQUENCE [LARGE SCALE GENOMIC DNA]</scope>
    <source>
        <tissue evidence="2">Muscle</tissue>
    </source>
</reference>
<feature type="compositionally biased region" description="Basic residues" evidence="1">
    <location>
        <begin position="143"/>
        <end position="153"/>
    </location>
</feature>
<dbReference type="EMBL" id="SRLO01000001">
    <property type="protein sequence ID" value="TNN89724.1"/>
    <property type="molecule type" value="Genomic_DNA"/>
</dbReference>
<feature type="region of interest" description="Disordered" evidence="1">
    <location>
        <begin position="140"/>
        <end position="166"/>
    </location>
</feature>
<evidence type="ECO:0000313" key="3">
    <source>
        <dbReference type="Proteomes" id="UP000314294"/>
    </source>
</evidence>
<keyword evidence="3" id="KW-1185">Reference proteome</keyword>
<feature type="region of interest" description="Disordered" evidence="1">
    <location>
        <begin position="183"/>
        <end position="219"/>
    </location>
</feature>
<sequence length="477" mass="50747">MESVTVPFSPASKSLANMVVTKEPAGTPAHNCNERIRLEVCELGGVVVDVGDQDVGGGGGVEARVALVRDHHRQTVLAVLLPIQSHPVDDFTWKGTEKGQKGILIGGLDRPHQASGRRPLRHGEVVDLAAEHRRVVVDIQHQHDHRGRRRRLGGRGVPGRGRHPKTKRGLRLEVQIVGEEQPAGVRVDPKRSGGESGLRLQGVGDTRVGRVSPPAGVRPHLDDPGVFPVALADLHLVHQRLEGQAVLGGGAVHSDLQGHGGAQGEFPSVFRHDVQAVALPTTRPQTLGQRDRAALAVHGEHPVPAAFQAVPDPPVGAAVAVVRVGDEQHRARERVLGHGDGVAGFGEHGRVVVDVLDGDGDLRGAVHRGGGGVGLEDQQGVGLGLVVQALDVGDQAGLRVDGEQTLRVSGRDPLLSDQKKENVATCALTRRVYGLHRPHGGPWRRVLRHRKGVARPPEHSWRLSAAQHVDGDLCGPD</sequence>
<evidence type="ECO:0000256" key="1">
    <source>
        <dbReference type="SAM" id="MobiDB-lite"/>
    </source>
</evidence>
<evidence type="ECO:0000313" key="2">
    <source>
        <dbReference type="EMBL" id="TNN89724.1"/>
    </source>
</evidence>